<dbReference type="EMBL" id="CAXIEN010000291">
    <property type="protein sequence ID" value="CAL1291739.1"/>
    <property type="molecule type" value="Genomic_DNA"/>
</dbReference>
<keyword evidence="3" id="KW-1185">Reference proteome</keyword>
<sequence>WTYETENFKSLQLIGNTQDKESFYTGLDKLDLDDFMRKLETGAPFYDWKTDEKPKFDRLKMARRTFYFTQSVQGMVALLICCLLYAMFF</sequence>
<keyword evidence="1" id="KW-1133">Transmembrane helix</keyword>
<keyword evidence="1" id="KW-0812">Transmembrane</keyword>
<proteinExistence type="predicted"/>
<organism evidence="2 3">
    <name type="scientific">Larinioides sclopetarius</name>
    <dbReference type="NCBI Taxonomy" id="280406"/>
    <lineage>
        <taxon>Eukaryota</taxon>
        <taxon>Metazoa</taxon>
        <taxon>Ecdysozoa</taxon>
        <taxon>Arthropoda</taxon>
        <taxon>Chelicerata</taxon>
        <taxon>Arachnida</taxon>
        <taxon>Araneae</taxon>
        <taxon>Araneomorphae</taxon>
        <taxon>Entelegynae</taxon>
        <taxon>Araneoidea</taxon>
        <taxon>Araneidae</taxon>
        <taxon>Larinioides</taxon>
    </lineage>
</organism>
<evidence type="ECO:0000256" key="1">
    <source>
        <dbReference type="SAM" id="Phobius"/>
    </source>
</evidence>
<feature type="non-terminal residue" evidence="2">
    <location>
        <position position="1"/>
    </location>
</feature>
<feature type="transmembrane region" description="Helical" evidence="1">
    <location>
        <begin position="65"/>
        <end position="88"/>
    </location>
</feature>
<comment type="caution">
    <text evidence="2">The sequence shown here is derived from an EMBL/GenBank/DDBJ whole genome shotgun (WGS) entry which is preliminary data.</text>
</comment>
<evidence type="ECO:0000313" key="2">
    <source>
        <dbReference type="EMBL" id="CAL1291739.1"/>
    </source>
</evidence>
<dbReference type="AlphaFoldDB" id="A0AAV2B8I8"/>
<protein>
    <submittedName>
        <fullName evidence="2">Uncharacterized protein</fullName>
    </submittedName>
</protein>
<keyword evidence="1" id="KW-0472">Membrane</keyword>
<accession>A0AAV2B8I8</accession>
<reference evidence="2 3" key="1">
    <citation type="submission" date="2024-04" db="EMBL/GenBank/DDBJ databases">
        <authorList>
            <person name="Rising A."/>
            <person name="Reimegard J."/>
            <person name="Sonavane S."/>
            <person name="Akerstrom W."/>
            <person name="Nylinder S."/>
            <person name="Hedman E."/>
            <person name="Kallberg Y."/>
        </authorList>
    </citation>
    <scope>NUCLEOTIDE SEQUENCE [LARGE SCALE GENOMIC DNA]</scope>
</reference>
<evidence type="ECO:0000313" key="3">
    <source>
        <dbReference type="Proteomes" id="UP001497382"/>
    </source>
</evidence>
<gene>
    <name evidence="2" type="ORF">LARSCL_LOCUS17259</name>
</gene>
<name>A0AAV2B8I8_9ARAC</name>
<dbReference type="Proteomes" id="UP001497382">
    <property type="component" value="Unassembled WGS sequence"/>
</dbReference>